<dbReference type="KEGG" id="xft:PD_0178"/>
<dbReference type="EMBL" id="AE009442">
    <property type="protein sequence ID" value="AAO28071.1"/>
    <property type="molecule type" value="Genomic_DNA"/>
</dbReference>
<name>Q87EW8_XYLFT</name>
<dbReference type="AlphaFoldDB" id="Q87EW8"/>
<dbReference type="Pfam" id="PF05960">
    <property type="entry name" value="DUF885"/>
    <property type="match status" value="1"/>
</dbReference>
<dbReference type="PANTHER" id="PTHR33361:SF16">
    <property type="entry name" value="DUF885 DOMAIN-CONTAINING PROTEIN"/>
    <property type="match status" value="1"/>
</dbReference>
<keyword evidence="3" id="KW-1185">Reference proteome</keyword>
<feature type="chain" id="PRO_5004304333" description="DUF885 domain-containing protein" evidence="1">
    <location>
        <begin position="33"/>
        <end position="613"/>
    </location>
</feature>
<protein>
    <recommendedName>
        <fullName evidence="4">DUF885 domain-containing protein</fullName>
    </recommendedName>
</protein>
<evidence type="ECO:0000256" key="1">
    <source>
        <dbReference type="SAM" id="SignalP"/>
    </source>
</evidence>
<dbReference type="PANTHER" id="PTHR33361">
    <property type="entry name" value="GLR0591 PROTEIN"/>
    <property type="match status" value="1"/>
</dbReference>
<organism evidence="2 3">
    <name type="scientific">Xylella fastidiosa (strain Temecula1 / ATCC 700964)</name>
    <dbReference type="NCBI Taxonomy" id="183190"/>
    <lineage>
        <taxon>Bacteria</taxon>
        <taxon>Pseudomonadati</taxon>
        <taxon>Pseudomonadota</taxon>
        <taxon>Gammaproteobacteria</taxon>
        <taxon>Lysobacterales</taxon>
        <taxon>Lysobacteraceae</taxon>
        <taxon>Xylella</taxon>
    </lineage>
</organism>
<evidence type="ECO:0000313" key="2">
    <source>
        <dbReference type="EMBL" id="AAO28071.1"/>
    </source>
</evidence>
<dbReference type="HOGENOM" id="CLU_018914_1_0_6"/>
<evidence type="ECO:0008006" key="4">
    <source>
        <dbReference type="Google" id="ProtNLM"/>
    </source>
</evidence>
<proteinExistence type="predicted"/>
<dbReference type="InterPro" id="IPR010281">
    <property type="entry name" value="DUF885"/>
</dbReference>
<reference evidence="2 3" key="1">
    <citation type="journal article" date="2003" name="J. Bacteriol.">
        <title>Comparative analyses of the complete genome sequences of Pierce's disease and citrus variegated chlorosis strains of Xylella fastidiosa.</title>
        <authorList>
            <person name="Van Sluys M.A."/>
            <person name="de Oliveira M.C."/>
            <person name="Monteiro-Vitorello C.B."/>
            <person name="Miyaki C.Y."/>
            <person name="Furlan L.R."/>
            <person name="Camargo L.E."/>
            <person name="da Silva A.C."/>
            <person name="Moon D.H."/>
            <person name="Takita M.A."/>
            <person name="Lemos E.G."/>
            <person name="Machado M.A."/>
            <person name="Ferro M.I."/>
            <person name="da Silva F.R."/>
            <person name="Goldman M.H."/>
            <person name="Goldman G.H."/>
            <person name="Lemos M.V."/>
            <person name="El-Dorry H."/>
            <person name="Tsai S.M."/>
            <person name="Carrer H."/>
            <person name="Carraro D.M."/>
            <person name="de Oliveira R.C."/>
            <person name="Nunes L.R."/>
            <person name="Siqueira W.J."/>
            <person name="Coutinho L.L."/>
            <person name="Kimura E.T."/>
            <person name="Ferro E.S."/>
            <person name="Harakava R."/>
            <person name="Kuramae E.E."/>
            <person name="Marino C.L."/>
            <person name="Giglioti E."/>
            <person name="Abreu I.L."/>
            <person name="Alves L.M."/>
            <person name="do Amaral A.M."/>
            <person name="Baia G.S."/>
            <person name="Blanco S.R."/>
            <person name="Brito M.S."/>
            <person name="Cannavan F.S."/>
            <person name="Celestino A.V."/>
            <person name="da Cunha A.F."/>
            <person name="Fenille R.C."/>
            <person name="Ferro J.A."/>
            <person name="Formighieri E.F."/>
            <person name="Kishi L.T."/>
            <person name="Leoni S.G."/>
            <person name="Oliveira A.R."/>
            <person name="Rosa V.E.Jr."/>
            <person name="Sassaki F.T."/>
            <person name="Sena J.A."/>
            <person name="de Souza A.A."/>
            <person name="Truffi D."/>
            <person name="Tsukumo F."/>
            <person name="Yanai G.M."/>
            <person name="Zaros L.G."/>
            <person name="Civerolo E.L."/>
            <person name="Simpson A.J."/>
            <person name="Almeida N.F.Jr."/>
            <person name="Setubal J.C."/>
            <person name="Kitajima J.P."/>
        </authorList>
    </citation>
    <scope>NUCLEOTIDE SEQUENCE [LARGE SCALE GENOMIC DNA]</scope>
    <source>
        <strain evidence="3">Temecula1 / ATCC 700964</strain>
    </source>
</reference>
<keyword evidence="1" id="KW-0732">Signal</keyword>
<dbReference type="Proteomes" id="UP000002516">
    <property type="component" value="Chromosome"/>
</dbReference>
<feature type="signal peptide" evidence="1">
    <location>
        <begin position="1"/>
        <end position="32"/>
    </location>
</feature>
<evidence type="ECO:0000313" key="3">
    <source>
        <dbReference type="Proteomes" id="UP000002516"/>
    </source>
</evidence>
<sequence length="613" mass="68429">MGINCMPSICTLAVSLLSVVLLSACTSSSSLSRSDTRDCRVIPSEQAARAFDQLLNEQWQYELAHSPEFASIIGDKRYNDRWSDYSSAAVAADRQATVGFLAKFQKVNAAALDGQRQLSLILMQRQLQDHLEAIRLRLHEMLLEPVGGVHLELASDADMFPFDDIKDYRDYIKRLQRVPALIDQVIEISRQGAQDGLTQPRYLLETLPAQIRKIAEAAGADSPFASPLKTLDQVVTDAAQRAQLRAALITAIDQQVRPAYETLAAFVQNEYAAKGREHEGLWSLPDGEARYRFAIHTQTTTDRSPEDIHRIGLREVARIEGEMTAIAISIGYKDLASFRKAVANDKAHFAEDDEQILGLYRGYIAGMQVALPKLFEDGDLPKTPLEVRAMPAFRRQAPGAEYLQGTPEGSKPAIVMVNTNDAIERTLVNVETTAYHEGVPGHHLQISLAQRLPLPPFRQHAGYNAYVEGWALYAERLGKEAGFFKDPYSDYGRLAGELLRANRLVLDTGVHYKRWTRQQMVDFFHAHPSDDEPSIQAETDRYIVWPGQALGYKLGEMQILRLRAKAEKVLGARFDLRAFHDAVLGGGAMPLDVLAQRIDAWIAQVQGVQQAKR</sequence>
<gene>
    <name evidence="2" type="ordered locus">PD_0178</name>
</gene>
<accession>Q87EW8</accession>